<feature type="transmembrane region" description="Helical" evidence="6">
    <location>
        <begin position="240"/>
        <end position="264"/>
    </location>
</feature>
<dbReference type="EMBL" id="WNBW01000016">
    <property type="protein sequence ID" value="MTU05028.1"/>
    <property type="molecule type" value="Genomic_DNA"/>
</dbReference>
<evidence type="ECO:0000256" key="1">
    <source>
        <dbReference type="ARBA" id="ARBA00004651"/>
    </source>
</evidence>
<keyword evidence="5 6" id="KW-0472">Membrane</keyword>
<feature type="domain" description="Major facilitator superfamily (MFS) profile" evidence="7">
    <location>
        <begin position="14"/>
        <end position="479"/>
    </location>
</feature>
<feature type="transmembrane region" description="Helical" evidence="6">
    <location>
        <begin position="381"/>
        <end position="406"/>
    </location>
</feature>
<keyword evidence="3 6" id="KW-0812">Transmembrane</keyword>
<gene>
    <name evidence="8" type="ORF">GMD11_11605</name>
    <name evidence="9" type="ORF">GMD18_11610</name>
</gene>
<dbReference type="Proteomes" id="UP000484547">
    <property type="component" value="Unassembled WGS sequence"/>
</dbReference>
<evidence type="ECO:0000256" key="3">
    <source>
        <dbReference type="ARBA" id="ARBA00022692"/>
    </source>
</evidence>
<comment type="subcellular location">
    <subcellularLocation>
        <location evidence="1">Cell membrane</location>
        <topology evidence="1">Multi-pass membrane protein</topology>
    </subcellularLocation>
</comment>
<feature type="transmembrane region" description="Helical" evidence="6">
    <location>
        <begin position="138"/>
        <end position="162"/>
    </location>
</feature>
<feature type="transmembrane region" description="Helical" evidence="6">
    <location>
        <begin position="427"/>
        <end position="448"/>
    </location>
</feature>
<evidence type="ECO:0000256" key="4">
    <source>
        <dbReference type="ARBA" id="ARBA00022989"/>
    </source>
</evidence>
<feature type="transmembrane region" description="Helical" evidence="6">
    <location>
        <begin position="55"/>
        <end position="76"/>
    </location>
</feature>
<keyword evidence="4 6" id="KW-1133">Transmembrane helix</keyword>
<dbReference type="PANTHER" id="PTHR42718:SF39">
    <property type="entry name" value="ACTINORHODIN TRANSPORTER-RELATED"/>
    <property type="match status" value="1"/>
</dbReference>
<keyword evidence="10" id="KW-1185">Reference proteome</keyword>
<protein>
    <submittedName>
        <fullName evidence="8">MFS transporter</fullName>
    </submittedName>
</protein>
<dbReference type="RefSeq" id="WP_155164307.1">
    <property type="nucleotide sequence ID" value="NZ_CAKVRS010000005.1"/>
</dbReference>
<dbReference type="PROSITE" id="PS50850">
    <property type="entry name" value="MFS"/>
    <property type="match status" value="1"/>
</dbReference>
<feature type="transmembrane region" description="Helical" evidence="6">
    <location>
        <begin position="83"/>
        <end position="104"/>
    </location>
</feature>
<dbReference type="InterPro" id="IPR036259">
    <property type="entry name" value="MFS_trans_sf"/>
</dbReference>
<dbReference type="InterPro" id="IPR011701">
    <property type="entry name" value="MFS"/>
</dbReference>
<dbReference type="GO" id="GO:0005886">
    <property type="term" value="C:plasma membrane"/>
    <property type="evidence" value="ECO:0007669"/>
    <property type="project" value="UniProtKB-SubCell"/>
</dbReference>
<feature type="transmembrane region" description="Helical" evidence="6">
    <location>
        <begin position="205"/>
        <end position="228"/>
    </location>
</feature>
<feature type="transmembrane region" description="Helical" evidence="6">
    <location>
        <begin position="320"/>
        <end position="343"/>
    </location>
</feature>
<evidence type="ECO:0000313" key="11">
    <source>
        <dbReference type="Proteomes" id="UP000484547"/>
    </source>
</evidence>
<proteinExistence type="predicted"/>
<dbReference type="SUPFAM" id="SSF103473">
    <property type="entry name" value="MFS general substrate transporter"/>
    <property type="match status" value="1"/>
</dbReference>
<dbReference type="Gene3D" id="1.20.1250.20">
    <property type="entry name" value="MFS general substrate transporter like domains"/>
    <property type="match status" value="1"/>
</dbReference>
<evidence type="ECO:0000256" key="2">
    <source>
        <dbReference type="ARBA" id="ARBA00022448"/>
    </source>
</evidence>
<dbReference type="InterPro" id="IPR020846">
    <property type="entry name" value="MFS_dom"/>
</dbReference>
<dbReference type="Proteomes" id="UP000443070">
    <property type="component" value="Unassembled WGS sequence"/>
</dbReference>
<feature type="transmembrane region" description="Helical" evidence="6">
    <location>
        <begin position="293"/>
        <end position="314"/>
    </location>
</feature>
<feature type="transmembrane region" description="Helical" evidence="6">
    <location>
        <begin position="355"/>
        <end position="375"/>
    </location>
</feature>
<feature type="transmembrane region" description="Helical" evidence="6">
    <location>
        <begin position="168"/>
        <end position="193"/>
    </location>
</feature>
<feature type="transmembrane region" description="Helical" evidence="6">
    <location>
        <begin position="511"/>
        <end position="530"/>
    </location>
</feature>
<comment type="caution">
    <text evidence="8">The sequence shown here is derived from an EMBL/GenBank/DDBJ whole genome shotgun (WGS) entry which is preliminary data.</text>
</comment>
<dbReference type="PANTHER" id="PTHR42718">
    <property type="entry name" value="MAJOR FACILITATOR SUPERFAMILY MULTIDRUG TRANSPORTER MFSC"/>
    <property type="match status" value="1"/>
</dbReference>
<organism evidence="8 11">
    <name type="scientific">Phascolarctobacterium faecium</name>
    <dbReference type="NCBI Taxonomy" id="33025"/>
    <lineage>
        <taxon>Bacteria</taxon>
        <taxon>Bacillati</taxon>
        <taxon>Bacillota</taxon>
        <taxon>Negativicutes</taxon>
        <taxon>Acidaminococcales</taxon>
        <taxon>Acidaminococcaceae</taxon>
        <taxon>Phascolarctobacterium</taxon>
    </lineage>
</organism>
<accession>A0A7X3BWN8</accession>
<dbReference type="Pfam" id="PF07690">
    <property type="entry name" value="MFS_1"/>
    <property type="match status" value="1"/>
</dbReference>
<sequence>MSTNSALSKYKFLGLFPLVMAQIGTSGDNSVLTVATASLLASLNATMSDIQLANIIYSLCAGCLMIVGGMVGLIVGWKKTFRIGAAMCAVGELVVAFSGNIFMFTWGGRLLVGIGASFLIPSVLGLIPGLYQGNDRAFAFGAIGAATGIASCLGPIAAGFLIDTFDWRIAFSCMAVYFTIVFVGSLLVGDVPLPEQKVRFDLKGTVVAVAGLFLLIIGISKIPVWGLIDPIAPPVIGGSPLVLFGMSPALFIALLGLITLVLLVRIERNVEKTYGSCLIPSSFLTTPQVRSGLYLTAMLFLCFGGSFFLVITYLQLVAGFSAIMTGIAMSAMAIPMIVFSMGIPKFSPDASPKKICRTGIAMVALSTIPMALSLNPYGVNWLMYVGLFFFGAGQGFVASQSSNIIAGAVNARDAQQSSGIQTATRNVGQAIGVAILGVVMLFSITGTFKDAALSSADLSSTSKTVISEQASIGFMPDAAFAKYIADKAANADDAAVLTAINRSTRQNSTQLGLYVLGFICALFWLSTGPLPNEKITK</sequence>
<name>A0A7X3BWN8_9FIRM</name>
<evidence type="ECO:0000256" key="5">
    <source>
        <dbReference type="ARBA" id="ARBA00023136"/>
    </source>
</evidence>
<reference evidence="10 11" key="1">
    <citation type="journal article" date="2019" name="Nat. Med.">
        <title>A library of human gut bacterial isolates paired with longitudinal multiomics data enables mechanistic microbiome research.</title>
        <authorList>
            <person name="Poyet M."/>
            <person name="Groussin M."/>
            <person name="Gibbons S.M."/>
            <person name="Avila-Pacheco J."/>
            <person name="Jiang X."/>
            <person name="Kearney S.M."/>
            <person name="Perrotta A.R."/>
            <person name="Berdy B."/>
            <person name="Zhao S."/>
            <person name="Lieberman T.D."/>
            <person name="Swanson P.K."/>
            <person name="Smith M."/>
            <person name="Roesemann S."/>
            <person name="Alexander J.E."/>
            <person name="Rich S.A."/>
            <person name="Livny J."/>
            <person name="Vlamakis H."/>
            <person name="Clish C."/>
            <person name="Bullock K."/>
            <person name="Deik A."/>
            <person name="Scott J."/>
            <person name="Pierce K.A."/>
            <person name="Xavier R.J."/>
            <person name="Alm E.J."/>
        </authorList>
    </citation>
    <scope>NUCLEOTIDE SEQUENCE [LARGE SCALE GENOMIC DNA]</scope>
    <source>
        <strain evidence="8 11">BIOML-A13</strain>
        <strain evidence="9 10">BIOML-A3</strain>
    </source>
</reference>
<evidence type="ECO:0000256" key="6">
    <source>
        <dbReference type="SAM" id="Phobius"/>
    </source>
</evidence>
<dbReference type="Gene3D" id="1.20.1720.10">
    <property type="entry name" value="Multidrug resistance protein D"/>
    <property type="match status" value="1"/>
</dbReference>
<evidence type="ECO:0000313" key="10">
    <source>
        <dbReference type="Proteomes" id="UP000443070"/>
    </source>
</evidence>
<evidence type="ECO:0000259" key="7">
    <source>
        <dbReference type="PROSITE" id="PS50850"/>
    </source>
</evidence>
<dbReference type="AlphaFoldDB" id="A0A7X3BWN8"/>
<dbReference type="OrthoDB" id="9816041at2"/>
<feature type="transmembrane region" description="Helical" evidence="6">
    <location>
        <begin position="12"/>
        <end position="35"/>
    </location>
</feature>
<evidence type="ECO:0000313" key="8">
    <source>
        <dbReference type="EMBL" id="MTT76894.1"/>
    </source>
</evidence>
<feature type="transmembrane region" description="Helical" evidence="6">
    <location>
        <begin position="110"/>
        <end position="131"/>
    </location>
</feature>
<keyword evidence="2" id="KW-0813">Transport</keyword>
<dbReference type="GO" id="GO:0022857">
    <property type="term" value="F:transmembrane transporter activity"/>
    <property type="evidence" value="ECO:0007669"/>
    <property type="project" value="InterPro"/>
</dbReference>
<evidence type="ECO:0000313" key="9">
    <source>
        <dbReference type="EMBL" id="MTU05028.1"/>
    </source>
</evidence>
<dbReference type="EMBL" id="WNBM01000014">
    <property type="protein sequence ID" value="MTT76894.1"/>
    <property type="molecule type" value="Genomic_DNA"/>
</dbReference>